<dbReference type="Proteomes" id="UP001549313">
    <property type="component" value="Unassembled WGS sequence"/>
</dbReference>
<evidence type="ECO:0000313" key="2">
    <source>
        <dbReference type="Proteomes" id="UP001549313"/>
    </source>
</evidence>
<gene>
    <name evidence="1" type="ORF">ABIE19_000417</name>
</gene>
<keyword evidence="2" id="KW-1185">Reference proteome</keyword>
<protein>
    <submittedName>
        <fullName evidence="1">Uncharacterized protein</fullName>
    </submittedName>
</protein>
<sequence>MIQNKTLLRSQAGVRLHRIEDLATRQRQILFRVSTHREVQPKLYPDEAMANRAFAREVAASLEDPVVRGLIARGDLSPS</sequence>
<accession>A0ABV2R7E9</accession>
<name>A0ABV2R7E9_9CAUL</name>
<reference evidence="1 2" key="1">
    <citation type="submission" date="2024-06" db="EMBL/GenBank/DDBJ databases">
        <title>Sorghum-associated microbial communities from plants grown in Nebraska, USA.</title>
        <authorList>
            <person name="Schachtman D."/>
        </authorList>
    </citation>
    <scope>NUCLEOTIDE SEQUENCE [LARGE SCALE GENOMIC DNA]</scope>
    <source>
        <strain evidence="1 2">2814</strain>
    </source>
</reference>
<dbReference type="RefSeq" id="WP_354087453.1">
    <property type="nucleotide sequence ID" value="NZ_JBEPTF010000001.1"/>
</dbReference>
<organism evidence="1 2">
    <name type="scientific">Brevundimonas faecalis</name>
    <dbReference type="NCBI Taxonomy" id="947378"/>
    <lineage>
        <taxon>Bacteria</taxon>
        <taxon>Pseudomonadati</taxon>
        <taxon>Pseudomonadota</taxon>
        <taxon>Alphaproteobacteria</taxon>
        <taxon>Caulobacterales</taxon>
        <taxon>Caulobacteraceae</taxon>
        <taxon>Brevundimonas</taxon>
    </lineage>
</organism>
<comment type="caution">
    <text evidence="1">The sequence shown here is derived from an EMBL/GenBank/DDBJ whole genome shotgun (WGS) entry which is preliminary data.</text>
</comment>
<proteinExistence type="predicted"/>
<dbReference type="EMBL" id="JBEPTF010000001">
    <property type="protein sequence ID" value="MET4682508.1"/>
    <property type="molecule type" value="Genomic_DNA"/>
</dbReference>
<evidence type="ECO:0000313" key="1">
    <source>
        <dbReference type="EMBL" id="MET4682508.1"/>
    </source>
</evidence>